<dbReference type="EC" id="5.2.1.8" evidence="6"/>
<organism evidence="9 10">
    <name type="scientific">Francisella frigiditurris</name>
    <dbReference type="NCBI Taxonomy" id="1542390"/>
    <lineage>
        <taxon>Bacteria</taxon>
        <taxon>Pseudomonadati</taxon>
        <taxon>Pseudomonadota</taxon>
        <taxon>Gammaproteobacteria</taxon>
        <taxon>Thiotrichales</taxon>
        <taxon>Francisellaceae</taxon>
        <taxon>Francisella</taxon>
    </lineage>
</organism>
<keyword evidence="7" id="KW-0732">Signal</keyword>
<comment type="catalytic activity">
    <reaction evidence="1 5 6">
        <text>[protein]-peptidylproline (omega=180) = [protein]-peptidylproline (omega=0)</text>
        <dbReference type="Rhea" id="RHEA:16237"/>
        <dbReference type="Rhea" id="RHEA-COMP:10747"/>
        <dbReference type="Rhea" id="RHEA-COMP:10748"/>
        <dbReference type="ChEBI" id="CHEBI:83833"/>
        <dbReference type="ChEBI" id="CHEBI:83834"/>
        <dbReference type="EC" id="5.2.1.8"/>
    </reaction>
</comment>
<keyword evidence="4 5" id="KW-0413">Isomerase</keyword>
<dbReference type="PANTHER" id="PTHR43811">
    <property type="entry name" value="FKBP-TYPE PEPTIDYL-PROLYL CIS-TRANS ISOMERASE FKPA"/>
    <property type="match status" value="1"/>
</dbReference>
<sequence length="240" mass="26377">MKISNKLLLTLILSSFGASAFAADSNTTQASKESSYSLGYSIGTGIARQSLDTDDDSLIQGYSDALNNAPPKLSKSQIRENLSDLKKKIRSGQVSLAEENLKYSTEFMEQIAKIDNIIKVDDGIYYQMLKQGDGKKPKSNSQVTIDYKGTTPVISYEKNKLVLNDIKEGKLVGSTFDSNKNMTFPLQNLIECWKDAIPKIPTGSKFILYCAPDVAYGERAPATIGSNQALSFEINLKSFK</sequence>
<evidence type="ECO:0000313" key="10">
    <source>
        <dbReference type="Proteomes" id="UP000182521"/>
    </source>
</evidence>
<accession>A0A1J0KRH2</accession>
<evidence type="ECO:0000259" key="8">
    <source>
        <dbReference type="PROSITE" id="PS50059"/>
    </source>
</evidence>
<dbReference type="PROSITE" id="PS50059">
    <property type="entry name" value="FKBP_PPIASE"/>
    <property type="match status" value="1"/>
</dbReference>
<dbReference type="Pfam" id="PF00254">
    <property type="entry name" value="FKBP_C"/>
    <property type="match status" value="1"/>
</dbReference>
<dbReference type="EMBL" id="CP009654">
    <property type="protein sequence ID" value="APC96246.1"/>
    <property type="molecule type" value="Genomic_DNA"/>
</dbReference>
<evidence type="ECO:0000256" key="7">
    <source>
        <dbReference type="SAM" id="SignalP"/>
    </source>
</evidence>
<dbReference type="KEGG" id="frc:KX01_1679"/>
<evidence type="ECO:0000256" key="2">
    <source>
        <dbReference type="ARBA" id="ARBA00006577"/>
    </source>
</evidence>
<dbReference type="InterPro" id="IPR036944">
    <property type="entry name" value="PPIase_FKBP_N_sf"/>
</dbReference>
<dbReference type="Pfam" id="PF01346">
    <property type="entry name" value="FKBP_N"/>
    <property type="match status" value="1"/>
</dbReference>
<dbReference type="InterPro" id="IPR001179">
    <property type="entry name" value="PPIase_FKBP_dom"/>
</dbReference>
<dbReference type="Gene3D" id="1.10.287.460">
    <property type="entry name" value="Peptidyl-prolyl cis-trans isomerase, FKBP-type, N-terminal domain"/>
    <property type="match status" value="1"/>
</dbReference>
<keyword evidence="10" id="KW-1185">Reference proteome</keyword>
<keyword evidence="3 5" id="KW-0697">Rotamase</keyword>
<evidence type="ECO:0000256" key="4">
    <source>
        <dbReference type="ARBA" id="ARBA00023235"/>
    </source>
</evidence>
<feature type="domain" description="PPIase FKBP-type" evidence="8">
    <location>
        <begin position="140"/>
        <end position="240"/>
    </location>
</feature>
<dbReference type="SUPFAM" id="SSF54534">
    <property type="entry name" value="FKBP-like"/>
    <property type="match status" value="1"/>
</dbReference>
<evidence type="ECO:0000256" key="1">
    <source>
        <dbReference type="ARBA" id="ARBA00000971"/>
    </source>
</evidence>
<dbReference type="STRING" id="1542390.KX01_1679"/>
<evidence type="ECO:0000256" key="6">
    <source>
        <dbReference type="RuleBase" id="RU003915"/>
    </source>
</evidence>
<dbReference type="GO" id="GO:0003755">
    <property type="term" value="F:peptidyl-prolyl cis-trans isomerase activity"/>
    <property type="evidence" value="ECO:0007669"/>
    <property type="project" value="UniProtKB-UniRule"/>
</dbReference>
<dbReference type="GO" id="GO:0006457">
    <property type="term" value="P:protein folding"/>
    <property type="evidence" value="ECO:0007669"/>
    <property type="project" value="InterPro"/>
</dbReference>
<gene>
    <name evidence="9" type="ORF">KX01_1679</name>
</gene>
<dbReference type="InterPro" id="IPR046357">
    <property type="entry name" value="PPIase_dom_sf"/>
</dbReference>
<feature type="chain" id="PRO_5009614021" description="Peptidyl-prolyl cis-trans isomerase" evidence="7">
    <location>
        <begin position="23"/>
        <end position="240"/>
    </location>
</feature>
<dbReference type="PANTHER" id="PTHR43811:SF19">
    <property type="entry name" value="39 KDA FK506-BINDING NUCLEAR PROTEIN"/>
    <property type="match status" value="1"/>
</dbReference>
<feature type="signal peptide" evidence="7">
    <location>
        <begin position="1"/>
        <end position="22"/>
    </location>
</feature>
<protein>
    <recommendedName>
        <fullName evidence="6">Peptidyl-prolyl cis-trans isomerase</fullName>
        <ecNumber evidence="6">5.2.1.8</ecNumber>
    </recommendedName>
</protein>
<name>A0A1J0KRH2_9GAMM</name>
<comment type="similarity">
    <text evidence="2 6">Belongs to the FKBP-type PPIase family.</text>
</comment>
<dbReference type="Gene3D" id="3.10.50.40">
    <property type="match status" value="1"/>
</dbReference>
<evidence type="ECO:0000313" key="9">
    <source>
        <dbReference type="EMBL" id="APC96246.1"/>
    </source>
</evidence>
<dbReference type="AlphaFoldDB" id="A0A1J0KRH2"/>
<evidence type="ECO:0000256" key="5">
    <source>
        <dbReference type="PROSITE-ProRule" id="PRU00277"/>
    </source>
</evidence>
<evidence type="ECO:0000256" key="3">
    <source>
        <dbReference type="ARBA" id="ARBA00023110"/>
    </source>
</evidence>
<reference evidence="10" key="1">
    <citation type="submission" date="2014-10" db="EMBL/GenBank/DDBJ databases">
        <authorList>
            <person name="Kuske C.R."/>
            <person name="Challacombe J.F."/>
            <person name="Daligault H.E."/>
            <person name="Davenport K.W."/>
            <person name="Johnson S.L."/>
            <person name="Siddaramappa S."/>
            <person name="Petersen J.M."/>
        </authorList>
    </citation>
    <scope>NUCLEOTIDE SEQUENCE [LARGE SCALE GENOMIC DNA]</scope>
    <source>
        <strain evidence="10">CA97-1460</strain>
    </source>
</reference>
<dbReference type="OrthoDB" id="9814548at2"/>
<dbReference type="Proteomes" id="UP000182521">
    <property type="component" value="Chromosome"/>
</dbReference>
<dbReference type="InterPro" id="IPR000774">
    <property type="entry name" value="PPIase_FKBP_N"/>
</dbReference>
<dbReference type="RefSeq" id="WP_071664542.1">
    <property type="nucleotide sequence ID" value="NZ_CP009654.1"/>
</dbReference>
<proteinExistence type="inferred from homology"/>